<organism evidence="1 2">
    <name type="scientific">Camelus dromedarius</name>
    <name type="common">Dromedary</name>
    <name type="synonym">Arabian camel</name>
    <dbReference type="NCBI Taxonomy" id="9838"/>
    <lineage>
        <taxon>Eukaryota</taxon>
        <taxon>Metazoa</taxon>
        <taxon>Chordata</taxon>
        <taxon>Craniata</taxon>
        <taxon>Vertebrata</taxon>
        <taxon>Euteleostomi</taxon>
        <taxon>Mammalia</taxon>
        <taxon>Eutheria</taxon>
        <taxon>Laurasiatheria</taxon>
        <taxon>Artiodactyla</taxon>
        <taxon>Tylopoda</taxon>
        <taxon>Camelidae</taxon>
        <taxon>Camelus</taxon>
    </lineage>
</organism>
<keyword evidence="2" id="KW-1185">Reference proteome</keyword>
<proteinExistence type="predicted"/>
<protein>
    <submittedName>
        <fullName evidence="1">Uncharacterized protein</fullName>
    </submittedName>
</protein>
<comment type="caution">
    <text evidence="1">The sequence shown here is derived from an EMBL/GenBank/DDBJ whole genome shotgun (WGS) entry which is preliminary data.</text>
</comment>
<gene>
    <name evidence="1" type="ORF">Cadr_000028646</name>
</gene>
<name>A0A5N4CHK7_CAMDR</name>
<evidence type="ECO:0000313" key="1">
    <source>
        <dbReference type="EMBL" id="KAB1258398.1"/>
    </source>
</evidence>
<dbReference type="AlphaFoldDB" id="A0A5N4CHK7"/>
<dbReference type="EMBL" id="JWIN03000024">
    <property type="protein sequence ID" value="KAB1258398.1"/>
    <property type="molecule type" value="Genomic_DNA"/>
</dbReference>
<reference evidence="1 2" key="1">
    <citation type="journal article" date="2019" name="Mol. Ecol. Resour.">
        <title>Improving Illumina assemblies with Hi-C and long reads: an example with the North African dromedary.</title>
        <authorList>
            <person name="Elbers J.P."/>
            <person name="Rogers M.F."/>
            <person name="Perelman P.L."/>
            <person name="Proskuryakova A.A."/>
            <person name="Serdyukova N.A."/>
            <person name="Johnson W.E."/>
            <person name="Horin P."/>
            <person name="Corander J."/>
            <person name="Murphy D."/>
            <person name="Burger P.A."/>
        </authorList>
    </citation>
    <scope>NUCLEOTIDE SEQUENCE [LARGE SCALE GENOMIC DNA]</scope>
    <source>
        <strain evidence="1">Drom800</strain>
        <tissue evidence="1">Blood</tissue>
    </source>
</reference>
<sequence>MVLGEGAATHLCPVRGGAGAGTGCGSPVAKVSRLWPPPGMSSSKLTLGAAGTSGFTLRCKSLLSQQQRWPQVRASEGLPS</sequence>
<evidence type="ECO:0000313" key="2">
    <source>
        <dbReference type="Proteomes" id="UP000299084"/>
    </source>
</evidence>
<dbReference type="Proteomes" id="UP000299084">
    <property type="component" value="Unassembled WGS sequence"/>
</dbReference>
<accession>A0A5N4CHK7</accession>